<gene>
    <name evidence="1" type="ORF">B7Z70_15990</name>
</gene>
<reference evidence="1 2" key="1">
    <citation type="submission" date="2017-03" db="EMBL/GenBank/DDBJ databases">
        <title>Lifting the veil on microbial sulfur biogeochemistry in mining wastewaters.</title>
        <authorList>
            <person name="Kantor R.S."/>
            <person name="Colenbrander Nelson T."/>
            <person name="Marshall S."/>
            <person name="Bennett D."/>
            <person name="Apte S."/>
            <person name="Camacho D."/>
            <person name="Thomas B.C."/>
            <person name="Warren L.A."/>
            <person name="Banfield J.F."/>
        </authorList>
    </citation>
    <scope>NUCLEOTIDE SEQUENCE [LARGE SCALE GENOMIC DNA]</scope>
    <source>
        <strain evidence="1">21-59-9</strain>
    </source>
</reference>
<protein>
    <submittedName>
        <fullName evidence="1">Uncharacterized protein</fullName>
    </submittedName>
</protein>
<feature type="non-terminal residue" evidence="1">
    <location>
        <position position="87"/>
    </location>
</feature>
<evidence type="ECO:0000313" key="2">
    <source>
        <dbReference type="Proteomes" id="UP000216779"/>
    </source>
</evidence>
<accession>A0A257SHJ0</accession>
<evidence type="ECO:0000313" key="1">
    <source>
        <dbReference type="EMBL" id="OYV71746.1"/>
    </source>
</evidence>
<proteinExistence type="predicted"/>
<name>A0A257SHJ0_9PROT</name>
<dbReference type="AlphaFoldDB" id="A0A257SHJ0"/>
<comment type="caution">
    <text evidence="1">The sequence shown here is derived from an EMBL/GenBank/DDBJ whole genome shotgun (WGS) entry which is preliminary data.</text>
</comment>
<dbReference type="Proteomes" id="UP000216779">
    <property type="component" value="Unassembled WGS sequence"/>
</dbReference>
<sequence>MTATVAYLTKRFPRLSETFILDEILGLEAAGVPLRLYAIADPHEKLVQPDVARVTSEVVYLQRSGSWGDRWDEYRATMVAHAQLCRE</sequence>
<dbReference type="EMBL" id="NCBC01000993">
    <property type="protein sequence ID" value="OYV71746.1"/>
    <property type="molecule type" value="Genomic_DNA"/>
</dbReference>
<organism evidence="1 2">
    <name type="scientific">Acidithiobacillus ferrivorans</name>
    <dbReference type="NCBI Taxonomy" id="160808"/>
    <lineage>
        <taxon>Bacteria</taxon>
        <taxon>Pseudomonadati</taxon>
        <taxon>Pseudomonadota</taxon>
        <taxon>Acidithiobacillia</taxon>
        <taxon>Acidithiobacillales</taxon>
        <taxon>Acidithiobacillaceae</taxon>
        <taxon>Acidithiobacillus</taxon>
    </lineage>
</organism>